<gene>
    <name evidence="1" type="ORF">US86_C0005G0004</name>
</gene>
<dbReference type="Proteomes" id="UP000034235">
    <property type="component" value="Unassembled WGS sequence"/>
</dbReference>
<accession>A0A0G0JFE7</accession>
<dbReference type="Pfam" id="PF12441">
    <property type="entry name" value="CopG_antitoxin"/>
    <property type="match status" value="1"/>
</dbReference>
<comment type="caution">
    <text evidence="1">The sequence shown here is derived from an EMBL/GenBank/DDBJ whole genome shotgun (WGS) entry which is preliminary data.</text>
</comment>
<sequence>MKKPLKLPKFKSEDEEREFWANVDLSEYYEPSDMEKVSFPNLKPTSRSISIRIPEYLLNRVKEKANEINVPYQSLIKDYIKKGVLS</sequence>
<reference evidence="1 2" key="1">
    <citation type="journal article" date="2015" name="Nature">
        <title>rRNA introns, odd ribosomes, and small enigmatic genomes across a large radiation of phyla.</title>
        <authorList>
            <person name="Brown C.T."/>
            <person name="Hug L.A."/>
            <person name="Thomas B.C."/>
            <person name="Sharon I."/>
            <person name="Castelle C.J."/>
            <person name="Singh A."/>
            <person name="Wilkins M.J."/>
            <person name="Williams K.H."/>
            <person name="Banfield J.F."/>
        </authorList>
    </citation>
    <scope>NUCLEOTIDE SEQUENCE [LARGE SCALE GENOMIC DNA]</scope>
</reference>
<organism evidence="1 2">
    <name type="scientific">Candidatus Daviesbacteria bacterium GW2011_GWA2_38_24</name>
    <dbReference type="NCBI Taxonomy" id="1618422"/>
    <lineage>
        <taxon>Bacteria</taxon>
        <taxon>Candidatus Daviesiibacteriota</taxon>
    </lineage>
</organism>
<evidence type="ECO:0000313" key="2">
    <source>
        <dbReference type="Proteomes" id="UP000034235"/>
    </source>
</evidence>
<protein>
    <recommendedName>
        <fullName evidence="3">Helix-turn-helix protein, CopG family</fullName>
    </recommendedName>
</protein>
<dbReference type="InterPro" id="IPR022148">
    <property type="entry name" value="CopG_antitoxin"/>
</dbReference>
<proteinExistence type="predicted"/>
<dbReference type="AlphaFoldDB" id="A0A0G0JFE7"/>
<name>A0A0G0JFE7_9BACT</name>
<evidence type="ECO:0000313" key="1">
    <source>
        <dbReference type="EMBL" id="KKQ66393.1"/>
    </source>
</evidence>
<evidence type="ECO:0008006" key="3">
    <source>
        <dbReference type="Google" id="ProtNLM"/>
    </source>
</evidence>
<dbReference type="EMBL" id="LBUP01000005">
    <property type="protein sequence ID" value="KKQ66393.1"/>
    <property type="molecule type" value="Genomic_DNA"/>
</dbReference>